<name>A0ACC2WVY8_9TREE</name>
<reference evidence="1" key="1">
    <citation type="submission" date="2023-04" db="EMBL/GenBank/DDBJ databases">
        <title>Draft Genome sequencing of Naganishia species isolated from polar environments using Oxford Nanopore Technology.</title>
        <authorList>
            <person name="Leo P."/>
            <person name="Venkateswaran K."/>
        </authorList>
    </citation>
    <scope>NUCLEOTIDE SEQUENCE</scope>
    <source>
        <strain evidence="1">MNA-CCFEE 5425</strain>
    </source>
</reference>
<sequence length="511" mass="55652">MNSAWIYDPPSTEAAKRAADPTHLLDSFNQTINSYPQWAGRLGWSTYDPSNASGHTHRHGRVVLRYGVGKDGGDPGFAFCVARHSAKVSDIVPPPTERAQGNAMWAIDEQLPSTDLLPREAVAWQNDTQFEGLPGVAVQVTLFADEGYAVAMKMSHVLGDATTLLTFMHDWAATNRALSAGTSSLPELQPVFDPSLLDRKAAGDIDALEPDLEIIHNARSLPLHRYDWYLSGGPDCPSYFLPSTVPPVELALSDPAASYTPGTPIPWKEWDLSIPVKHIILYFSPHEIQRIHARASCSTSSGQQPQQRLSKLDALLAHVWACILRARQFEDGETAFLDVTFSFRARLGLSPSLLGSPIRLAAVEANAAAANGNDLSALAQAIRGTLGLLDNPQACAGILHDLAHEPNAQNIWATFLGRRHTLVTSWTRLGLYDVDFVGGDYEGHQAPRYVDAEMPACDGLLQVSESAPLDGVARAGGDRKDWTKDGASVSLHLREDVMERLCNDPLLRSYA</sequence>
<evidence type="ECO:0000313" key="1">
    <source>
        <dbReference type="EMBL" id="KAJ9114707.1"/>
    </source>
</evidence>
<dbReference type="Proteomes" id="UP001243375">
    <property type="component" value="Unassembled WGS sequence"/>
</dbReference>
<comment type="caution">
    <text evidence="1">The sequence shown here is derived from an EMBL/GenBank/DDBJ whole genome shotgun (WGS) entry which is preliminary data.</text>
</comment>
<accession>A0ACC2WVY8</accession>
<keyword evidence="2" id="KW-1185">Reference proteome</keyword>
<proteinExistence type="predicted"/>
<organism evidence="1 2">
    <name type="scientific">Naganishia vaughanmartiniae</name>
    <dbReference type="NCBI Taxonomy" id="1424756"/>
    <lineage>
        <taxon>Eukaryota</taxon>
        <taxon>Fungi</taxon>
        <taxon>Dikarya</taxon>
        <taxon>Basidiomycota</taxon>
        <taxon>Agaricomycotina</taxon>
        <taxon>Tremellomycetes</taxon>
        <taxon>Filobasidiales</taxon>
        <taxon>Filobasidiaceae</taxon>
        <taxon>Naganishia</taxon>
    </lineage>
</organism>
<gene>
    <name evidence="1" type="ORF">QFC22_005583</name>
</gene>
<evidence type="ECO:0000313" key="2">
    <source>
        <dbReference type="Proteomes" id="UP001243375"/>
    </source>
</evidence>
<protein>
    <submittedName>
        <fullName evidence="1">Uncharacterized protein</fullName>
    </submittedName>
</protein>
<dbReference type="EMBL" id="JASBWU010000018">
    <property type="protein sequence ID" value="KAJ9114707.1"/>
    <property type="molecule type" value="Genomic_DNA"/>
</dbReference>